<keyword evidence="5 6" id="KW-0472">Membrane</keyword>
<protein>
    <submittedName>
        <fullName evidence="7">Holin-like protein</fullName>
    </submittedName>
</protein>
<proteinExistence type="predicted"/>
<evidence type="ECO:0000256" key="1">
    <source>
        <dbReference type="ARBA" id="ARBA00004651"/>
    </source>
</evidence>
<evidence type="ECO:0000256" key="4">
    <source>
        <dbReference type="ARBA" id="ARBA00022989"/>
    </source>
</evidence>
<evidence type="ECO:0000313" key="8">
    <source>
        <dbReference type="Proteomes" id="UP000315343"/>
    </source>
</evidence>
<keyword evidence="8" id="KW-1185">Reference proteome</keyword>
<evidence type="ECO:0000256" key="5">
    <source>
        <dbReference type="ARBA" id="ARBA00023136"/>
    </source>
</evidence>
<evidence type="ECO:0000256" key="6">
    <source>
        <dbReference type="SAM" id="Phobius"/>
    </source>
</evidence>
<comment type="caution">
    <text evidence="7">The sequence shown here is derived from an EMBL/GenBank/DDBJ whole genome shotgun (WGS) entry which is preliminary data.</text>
</comment>
<keyword evidence="2" id="KW-1003">Cell membrane</keyword>
<keyword evidence="3 6" id="KW-0812">Transmembrane</keyword>
<dbReference type="PANTHER" id="PTHR33931">
    <property type="entry name" value="HOLIN-LIKE PROTEIN CIDA-RELATED"/>
    <property type="match status" value="1"/>
</dbReference>
<dbReference type="PANTHER" id="PTHR33931:SF2">
    <property type="entry name" value="HOLIN-LIKE PROTEIN CIDA"/>
    <property type="match status" value="1"/>
</dbReference>
<sequence length="119" mass="13137">MKYIYQIVIIFIITFIGEVLYKFIPLPVPASIYGLVIMLVCLKTKIIKLDQVKGAGGFLLETMPIMFIPAAVGLITVWKDVINIIVPITIIVVLSTVLVIAATGRTTQFMLQRNGGTKQ</sequence>
<feature type="transmembrane region" description="Helical" evidence="6">
    <location>
        <begin position="58"/>
        <end position="78"/>
    </location>
</feature>
<comment type="subcellular location">
    <subcellularLocation>
        <location evidence="1">Cell membrane</location>
        <topology evidence="1">Multi-pass membrane protein</topology>
    </subcellularLocation>
</comment>
<dbReference type="Proteomes" id="UP000315343">
    <property type="component" value="Unassembled WGS sequence"/>
</dbReference>
<feature type="transmembrane region" description="Helical" evidence="6">
    <location>
        <begin position="84"/>
        <end position="103"/>
    </location>
</feature>
<accession>A0A562JFQ4</accession>
<name>A0A562JFQ4_9FIRM</name>
<dbReference type="AlphaFoldDB" id="A0A562JFQ4"/>
<keyword evidence="4 6" id="KW-1133">Transmembrane helix</keyword>
<feature type="transmembrane region" description="Helical" evidence="6">
    <location>
        <begin position="7"/>
        <end position="24"/>
    </location>
</feature>
<dbReference type="InterPro" id="IPR005538">
    <property type="entry name" value="LrgA/CidA"/>
</dbReference>
<feature type="transmembrane region" description="Helical" evidence="6">
    <location>
        <begin position="30"/>
        <end position="46"/>
    </location>
</feature>
<evidence type="ECO:0000256" key="2">
    <source>
        <dbReference type="ARBA" id="ARBA00022475"/>
    </source>
</evidence>
<dbReference type="Pfam" id="PF03788">
    <property type="entry name" value="LrgA"/>
    <property type="match status" value="1"/>
</dbReference>
<evidence type="ECO:0000256" key="3">
    <source>
        <dbReference type="ARBA" id="ARBA00022692"/>
    </source>
</evidence>
<dbReference type="GO" id="GO:0005886">
    <property type="term" value="C:plasma membrane"/>
    <property type="evidence" value="ECO:0007669"/>
    <property type="project" value="UniProtKB-SubCell"/>
</dbReference>
<dbReference type="RefSeq" id="WP_145081977.1">
    <property type="nucleotide sequence ID" value="NZ_VLKH01000003.1"/>
</dbReference>
<evidence type="ECO:0000313" key="7">
    <source>
        <dbReference type="EMBL" id="TWH81765.1"/>
    </source>
</evidence>
<dbReference type="EMBL" id="VLKH01000003">
    <property type="protein sequence ID" value="TWH81765.1"/>
    <property type="molecule type" value="Genomic_DNA"/>
</dbReference>
<organism evidence="7 8">
    <name type="scientific">Sedimentibacter saalensis</name>
    <dbReference type="NCBI Taxonomy" id="130788"/>
    <lineage>
        <taxon>Bacteria</taxon>
        <taxon>Bacillati</taxon>
        <taxon>Bacillota</taxon>
        <taxon>Tissierellia</taxon>
        <taxon>Sedimentibacter</taxon>
    </lineage>
</organism>
<gene>
    <name evidence="7" type="ORF">LY60_01520</name>
</gene>
<reference evidence="7 8" key="1">
    <citation type="submission" date="2019-07" db="EMBL/GenBank/DDBJ databases">
        <title>Genomic Encyclopedia of Type Strains, Phase I: the one thousand microbial genomes (KMG-I) project.</title>
        <authorList>
            <person name="Kyrpides N."/>
        </authorList>
    </citation>
    <scope>NUCLEOTIDE SEQUENCE [LARGE SCALE GENOMIC DNA]</scope>
    <source>
        <strain evidence="7 8">DSM 13558</strain>
    </source>
</reference>
<dbReference type="OrthoDB" id="3176438at2"/>